<dbReference type="InterPro" id="IPR021377">
    <property type="entry name" value="DUF3006"/>
</dbReference>
<proteinExistence type="predicted"/>
<evidence type="ECO:0000313" key="2">
    <source>
        <dbReference type="Proteomes" id="UP000270468"/>
    </source>
</evidence>
<dbReference type="RefSeq" id="WP_124070351.1">
    <property type="nucleotide sequence ID" value="NZ_CBCRXF010000005.1"/>
</dbReference>
<dbReference type="EMBL" id="UXAV01000041">
    <property type="protein sequence ID" value="VDC28228.1"/>
    <property type="molecule type" value="Genomic_DNA"/>
</dbReference>
<dbReference type="Proteomes" id="UP000270468">
    <property type="component" value="Unassembled WGS sequence"/>
</dbReference>
<name>A0A3P5XHP0_9BACL</name>
<sequence>MYAAYFERLTDNNQALLLVEELQKQFHVDTSALPVGSKVGMWFSVGVEDDQLVSILLDEDKTQTMKQEIDDRMQRLQSKKTSRFKRN</sequence>
<dbReference type="Pfam" id="PF11213">
    <property type="entry name" value="DUF3006"/>
    <property type="match status" value="1"/>
</dbReference>
<dbReference type="OrthoDB" id="2366034at2"/>
<keyword evidence="2" id="KW-1185">Reference proteome</keyword>
<dbReference type="AlphaFoldDB" id="A0A3P5XHP0"/>
<evidence type="ECO:0000313" key="1">
    <source>
        <dbReference type="EMBL" id="VDC28228.1"/>
    </source>
</evidence>
<accession>A0A3P5XHP0</accession>
<organism evidence="1 2">
    <name type="scientific">Filibacter tadaridae</name>
    <dbReference type="NCBI Taxonomy" id="2483811"/>
    <lineage>
        <taxon>Bacteria</taxon>
        <taxon>Bacillati</taxon>
        <taxon>Bacillota</taxon>
        <taxon>Bacilli</taxon>
        <taxon>Bacillales</taxon>
        <taxon>Caryophanaceae</taxon>
        <taxon>Filibacter</taxon>
    </lineage>
</organism>
<gene>
    <name evidence="1" type="ORF">FILTAD_01842</name>
</gene>
<evidence type="ECO:0008006" key="3">
    <source>
        <dbReference type="Google" id="ProtNLM"/>
    </source>
</evidence>
<protein>
    <recommendedName>
        <fullName evidence="3">DUF3006 domain-containing protein</fullName>
    </recommendedName>
</protein>
<reference evidence="1 2" key="1">
    <citation type="submission" date="2018-11" db="EMBL/GenBank/DDBJ databases">
        <authorList>
            <person name="Criscuolo A."/>
        </authorList>
    </citation>
    <scope>NUCLEOTIDE SEQUENCE [LARGE SCALE GENOMIC DNA]</scope>
    <source>
        <strain evidence="1">ATB-66</strain>
    </source>
</reference>